<evidence type="ECO:0000313" key="3">
    <source>
        <dbReference type="Proteomes" id="UP000486602"/>
    </source>
</evidence>
<gene>
    <name evidence="2" type="ORF">G3O08_06515</name>
</gene>
<dbReference type="RefSeq" id="WP_163284078.1">
    <property type="nucleotide sequence ID" value="NZ_JAAGVY010000008.1"/>
</dbReference>
<dbReference type="AlphaFoldDB" id="A0A7K3WNC4"/>
<dbReference type="Gene3D" id="2.120.10.30">
    <property type="entry name" value="TolB, C-terminal domain"/>
    <property type="match status" value="2"/>
</dbReference>
<dbReference type="InterPro" id="IPR011659">
    <property type="entry name" value="WD40"/>
</dbReference>
<reference evidence="2 3" key="1">
    <citation type="submission" date="2020-02" db="EMBL/GenBank/DDBJ databases">
        <title>Out from the shadows clarifying the taxonomy of the family Cryomorphaceae and related taxa by utilizing the GTDB taxonomic framework.</title>
        <authorList>
            <person name="Bowman J.P."/>
        </authorList>
    </citation>
    <scope>NUCLEOTIDE SEQUENCE [LARGE SCALE GENOMIC DNA]</scope>
    <source>
        <strain evidence="2 3">QSSC 1-22</strain>
    </source>
</reference>
<evidence type="ECO:0000256" key="1">
    <source>
        <dbReference type="ARBA" id="ARBA00009820"/>
    </source>
</evidence>
<evidence type="ECO:0000313" key="2">
    <source>
        <dbReference type="EMBL" id="NEN23150.1"/>
    </source>
</evidence>
<accession>A0A7K3WNC4</accession>
<dbReference type="SUPFAM" id="SSF82171">
    <property type="entry name" value="DPP6 N-terminal domain-like"/>
    <property type="match status" value="1"/>
</dbReference>
<dbReference type="PANTHER" id="PTHR36842">
    <property type="entry name" value="PROTEIN TOLB HOMOLOG"/>
    <property type="match status" value="1"/>
</dbReference>
<organism evidence="2 3">
    <name type="scientific">Cryomorpha ignava</name>
    <dbReference type="NCBI Taxonomy" id="101383"/>
    <lineage>
        <taxon>Bacteria</taxon>
        <taxon>Pseudomonadati</taxon>
        <taxon>Bacteroidota</taxon>
        <taxon>Flavobacteriia</taxon>
        <taxon>Flavobacteriales</taxon>
        <taxon>Cryomorphaceae</taxon>
        <taxon>Cryomorpha</taxon>
    </lineage>
</organism>
<dbReference type="EMBL" id="JAAGVY010000008">
    <property type="protein sequence ID" value="NEN23150.1"/>
    <property type="molecule type" value="Genomic_DNA"/>
</dbReference>
<protein>
    <submittedName>
        <fullName evidence="2">TolB family protein</fullName>
    </submittedName>
</protein>
<dbReference type="InterPro" id="IPR011042">
    <property type="entry name" value="6-blade_b-propeller_TolB-like"/>
</dbReference>
<keyword evidence="3" id="KW-1185">Reference proteome</keyword>
<dbReference type="Pfam" id="PF07676">
    <property type="entry name" value="PD40"/>
    <property type="match status" value="3"/>
</dbReference>
<dbReference type="PANTHER" id="PTHR36842:SF1">
    <property type="entry name" value="PROTEIN TOLB"/>
    <property type="match status" value="1"/>
</dbReference>
<proteinExistence type="inferred from homology"/>
<comment type="caution">
    <text evidence="2">The sequence shown here is derived from an EMBL/GenBank/DDBJ whole genome shotgun (WGS) entry which is preliminary data.</text>
</comment>
<dbReference type="Proteomes" id="UP000486602">
    <property type="component" value="Unassembled WGS sequence"/>
</dbReference>
<comment type="similarity">
    <text evidence="1">Belongs to the TolB family.</text>
</comment>
<dbReference type="PROSITE" id="PS51257">
    <property type="entry name" value="PROKAR_LIPOPROTEIN"/>
    <property type="match status" value="1"/>
</dbReference>
<sequence length="324" mass="36558">MKQLLLLCLPFLILASCTSDKGKDPILLITKETGIEQLYKMNGKGNIEPLLNDSVKISKPMLSPDRTKLAYMSEDFGNWDVYIYDLESGETVNVTNSPAIEGFPAWSPNGNKLAFMSSAENNRDIYTSNLDGSNLVRITTKESIESEPLWSPSKKEALYFKSTDGRFETLYRKDLESGQMSEIGLRGGARNSLRIVPGEKQISYIQNEPNKNSFMLFDENEMKNYSLYETSSRMSSYDWSPDGKQVAIAINGQLEVYDYSSENGLGPKFVIENAAYPAWAKSGKSIYYNKRIDGVLQIFKRNLESKKEEQLTNSTFDSTDALPY</sequence>
<name>A0A7K3WNC4_9FLAO</name>